<dbReference type="InterPro" id="IPR016181">
    <property type="entry name" value="Acyl_CoA_acyltransferase"/>
</dbReference>
<feature type="domain" description="N-acetyltransferase" evidence="1">
    <location>
        <begin position="2"/>
        <end position="143"/>
    </location>
</feature>
<name>A0A081L6L5_9BACI</name>
<dbReference type="PANTHER" id="PTHR13355">
    <property type="entry name" value="GLUCOSAMINE 6-PHOSPHATE N-ACETYLTRANSFERASE"/>
    <property type="match status" value="1"/>
</dbReference>
<dbReference type="PROSITE" id="PS51186">
    <property type="entry name" value="GNAT"/>
    <property type="match status" value="1"/>
</dbReference>
<reference evidence="2 3" key="1">
    <citation type="submission" date="2012-09" db="EMBL/GenBank/DDBJ databases">
        <title>Genome Sequence of Bacillus sp. DW5-4.</title>
        <authorList>
            <person name="Lai Q."/>
            <person name="Liu Y."/>
            <person name="Shao Z."/>
        </authorList>
    </citation>
    <scope>NUCLEOTIDE SEQUENCE [LARGE SCALE GENOMIC DNA]</scope>
    <source>
        <strain evidence="2 3">DW5-4</strain>
    </source>
</reference>
<keyword evidence="2" id="KW-0808">Transferase</keyword>
<dbReference type="InterPro" id="IPR039143">
    <property type="entry name" value="GNPNAT1-like"/>
</dbReference>
<evidence type="ECO:0000313" key="2">
    <source>
        <dbReference type="EMBL" id="KEP24891.1"/>
    </source>
</evidence>
<evidence type="ECO:0000313" key="3">
    <source>
        <dbReference type="Proteomes" id="UP000028091"/>
    </source>
</evidence>
<dbReference type="GO" id="GO:0004343">
    <property type="term" value="F:glucosamine 6-phosphate N-acetyltransferase activity"/>
    <property type="evidence" value="ECO:0007669"/>
    <property type="project" value="TreeGrafter"/>
</dbReference>
<organism evidence="2 3">
    <name type="scientific">Bacillus zhangzhouensis</name>
    <dbReference type="NCBI Taxonomy" id="1178540"/>
    <lineage>
        <taxon>Bacteria</taxon>
        <taxon>Bacillati</taxon>
        <taxon>Bacillota</taxon>
        <taxon>Bacilli</taxon>
        <taxon>Bacillales</taxon>
        <taxon>Bacillaceae</taxon>
        <taxon>Bacillus</taxon>
    </lineage>
</organism>
<sequence length="144" mass="16381">MKTVIAKTQTQREDAYYVRKEVFVKEQEVPFEIEIDELEDEAIHFVIYNDDKKPQAAARLRIIEGPKAKLERICVLKEARSFGLGHKLLEALETEATSKGAKEAVMHAQVQALPFYEKKGYKAVSEPFEEAGITHVKMTKTLSV</sequence>
<dbReference type="eggNOG" id="COG2153">
    <property type="taxonomic scope" value="Bacteria"/>
</dbReference>
<dbReference type="PANTHER" id="PTHR13355:SF11">
    <property type="entry name" value="GLUCOSAMINE 6-PHOSPHATE N-ACETYLTRANSFERASE"/>
    <property type="match status" value="1"/>
</dbReference>
<evidence type="ECO:0000259" key="1">
    <source>
        <dbReference type="PROSITE" id="PS51186"/>
    </source>
</evidence>
<dbReference type="AlphaFoldDB" id="A0A081L6L5"/>
<accession>A0A081L6L5</accession>
<dbReference type="Proteomes" id="UP000028091">
    <property type="component" value="Unassembled WGS sequence"/>
</dbReference>
<dbReference type="InterPro" id="IPR000182">
    <property type="entry name" value="GNAT_dom"/>
</dbReference>
<gene>
    <name evidence="2" type="ORF">BA70_14575</name>
</gene>
<protein>
    <submittedName>
        <fullName evidence="2">Acetyltransferase</fullName>
    </submittedName>
</protein>
<dbReference type="Pfam" id="PF13673">
    <property type="entry name" value="Acetyltransf_10"/>
    <property type="match status" value="1"/>
</dbReference>
<dbReference type="RefSeq" id="WP_034325099.1">
    <property type="nucleotide sequence ID" value="NZ_JOTP01000041.1"/>
</dbReference>
<dbReference type="CDD" id="cd04301">
    <property type="entry name" value="NAT_SF"/>
    <property type="match status" value="1"/>
</dbReference>
<dbReference type="Gene3D" id="3.40.630.30">
    <property type="match status" value="1"/>
</dbReference>
<dbReference type="SUPFAM" id="SSF55729">
    <property type="entry name" value="Acyl-CoA N-acyltransferases (Nat)"/>
    <property type="match status" value="1"/>
</dbReference>
<comment type="caution">
    <text evidence="2">The sequence shown here is derived from an EMBL/GenBank/DDBJ whole genome shotgun (WGS) entry which is preliminary data.</text>
</comment>
<dbReference type="OrthoDB" id="9796171at2"/>
<proteinExistence type="predicted"/>
<dbReference type="EMBL" id="JOTP01000041">
    <property type="protein sequence ID" value="KEP24891.1"/>
    <property type="molecule type" value="Genomic_DNA"/>
</dbReference>
<keyword evidence="3" id="KW-1185">Reference proteome</keyword>